<accession>A0AA49FMI3</accession>
<protein>
    <recommendedName>
        <fullName evidence="3">Dicarboxylate transport domain-containing protein</fullName>
    </recommendedName>
</protein>
<feature type="chain" id="PRO_5041343147" description="Dicarboxylate transport domain-containing protein" evidence="1">
    <location>
        <begin position="21"/>
        <end position="640"/>
    </location>
</feature>
<organism evidence="2">
    <name type="scientific">Candidatus Nitricoxidivorans perseverans</name>
    <dbReference type="NCBI Taxonomy" id="2975601"/>
    <lineage>
        <taxon>Bacteria</taxon>
        <taxon>Pseudomonadati</taxon>
        <taxon>Pseudomonadota</taxon>
        <taxon>Betaproteobacteria</taxon>
        <taxon>Nitrosomonadales</taxon>
        <taxon>Sterolibacteriaceae</taxon>
        <taxon>Candidatus Nitricoxidivorans</taxon>
    </lineage>
</organism>
<dbReference type="EMBL" id="CP107246">
    <property type="protein sequence ID" value="WIM06010.1"/>
    <property type="molecule type" value="Genomic_DNA"/>
</dbReference>
<feature type="signal peptide" evidence="1">
    <location>
        <begin position="1"/>
        <end position="20"/>
    </location>
</feature>
<dbReference type="AlphaFoldDB" id="A0AA49FMI3"/>
<keyword evidence="1" id="KW-0732">Signal</keyword>
<dbReference type="KEGG" id="npv:OHM77_01585"/>
<reference evidence="2" key="1">
    <citation type="journal article" date="2023" name="Nat. Microbiol.">
        <title>Enrichment and characterization of a nitric oxide-reducing microbial community in a continuous bioreactor.</title>
        <authorList>
            <person name="Garrido-Amador P."/>
            <person name="Stortenbeker N."/>
            <person name="Wessels H.J.C.T."/>
            <person name="Speth D.R."/>
            <person name="Garcia-Heredia I."/>
            <person name="Kartal B."/>
        </authorList>
    </citation>
    <scope>NUCLEOTIDE SEQUENCE</scope>
    <source>
        <strain evidence="2">MAG1</strain>
    </source>
</reference>
<proteinExistence type="predicted"/>
<evidence type="ECO:0000256" key="1">
    <source>
        <dbReference type="SAM" id="SignalP"/>
    </source>
</evidence>
<gene>
    <name evidence="2" type="ORF">OHM77_01585</name>
</gene>
<evidence type="ECO:0000313" key="2">
    <source>
        <dbReference type="EMBL" id="WIM06010.1"/>
    </source>
</evidence>
<dbReference type="Proteomes" id="UP001234916">
    <property type="component" value="Chromosome"/>
</dbReference>
<name>A0AA49FMI3_9PROT</name>
<evidence type="ECO:0008006" key="3">
    <source>
        <dbReference type="Google" id="ProtNLM"/>
    </source>
</evidence>
<sequence length="640" mass="69455">MPFRAVLPALTFLFALPCDAAQITLSLDSLRHPAFEADGITVHLDAFRPGEADIRIARLKAGSFEYRDVSLHCAGFSLDAGRIDCPKGQIRRESRRGGERPPLPFSFSWRQGEGRIDLAVEGADASAWSPLIRRLRAWKPEGRTDLRLTADRRRAEIKLAFRNLRFAGPKGGVAAEGMSVDIVATAQRTDKGWSWQATLNWPEGTLRADPWVRKAGVASAAQGTLTDAEWSVDLARLDLAGIGGVTASLLWDRERGEPVRWGFVTERLDLATAVEQGVQPWLATLGFPAWRVSGRARFAAEWEGALKSFYAGLEGAQLADGTGFIELHGVEAHIPWEAGVATDASFGIASARFGDLPLGGFTLPMRLSGREARVGNASAPLLDGRFEIEDLRVERLPAGWRGEFAGGIEGVSMPRLSKLLKLPRMEGSLTARIPRIAYADGVLVLDGALGIEVFDGGIIAHRLRVLDPFSAGRRTVLDVTARDLDLGMLTRTFAFGSIEGRFNADIADLEMVGWQPVRFAARIDSSPGDHLRLLSLGALQDITALGEEKEGRLARRIPERSVGGFGYARIGVGLALRDGVCRLDGIPGTGDDRHVVLMEGRGIPSINILGYNRRIDWEAMLARIRAVIAGKSGADAIVIE</sequence>